<evidence type="ECO:0000256" key="1">
    <source>
        <dbReference type="SAM" id="MobiDB-lite"/>
    </source>
</evidence>
<proteinExistence type="predicted"/>
<accession>A0A9X7PGH7</accession>
<comment type="caution">
    <text evidence="2">The sequence shown here is derived from an EMBL/GenBank/DDBJ whole genome shotgun (WGS) entry which is preliminary data.</text>
</comment>
<organism evidence="2 3">
    <name type="scientific">Streptosporangium nondiastaticum</name>
    <dbReference type="NCBI Taxonomy" id="35764"/>
    <lineage>
        <taxon>Bacteria</taxon>
        <taxon>Bacillati</taxon>
        <taxon>Actinomycetota</taxon>
        <taxon>Actinomycetes</taxon>
        <taxon>Streptosporangiales</taxon>
        <taxon>Streptosporangiaceae</taxon>
        <taxon>Streptosporangium</taxon>
    </lineage>
</organism>
<dbReference type="EMBL" id="PXWG01000054">
    <property type="protein sequence ID" value="PSJ26996.1"/>
    <property type="molecule type" value="Genomic_DNA"/>
</dbReference>
<name>A0A9X7PGH7_9ACTN</name>
<reference evidence="2 3" key="1">
    <citation type="submission" date="2018-03" db="EMBL/GenBank/DDBJ databases">
        <title>Chitinolytic properties of Streptosporangium nondiastaticum TBG75A20.</title>
        <authorList>
            <person name="Gayathri V."/>
            <person name="Shiburaj S."/>
        </authorList>
    </citation>
    <scope>NUCLEOTIDE SEQUENCE [LARGE SCALE GENOMIC DNA]</scope>
    <source>
        <strain evidence="2 3">TBG75A20</strain>
    </source>
</reference>
<dbReference type="OrthoDB" id="4262106at2"/>
<feature type="region of interest" description="Disordered" evidence="1">
    <location>
        <begin position="89"/>
        <end position="110"/>
    </location>
</feature>
<evidence type="ECO:0000313" key="2">
    <source>
        <dbReference type="EMBL" id="PSJ26996.1"/>
    </source>
</evidence>
<gene>
    <name evidence="2" type="ORF">B7P34_19915</name>
</gene>
<evidence type="ECO:0000313" key="3">
    <source>
        <dbReference type="Proteomes" id="UP000242427"/>
    </source>
</evidence>
<keyword evidence="3" id="KW-1185">Reference proteome</keyword>
<sequence length="110" mass="11970">MPPGEATGETPAQMKKRADDLRACARQARLLAQRLGPYLDSPAKQAQQSEPAIWKGPYATSATAQISDRQGKLSRMASALMSDAGRWEAEARRLDEQAADEDKKKNKDGG</sequence>
<dbReference type="Proteomes" id="UP000242427">
    <property type="component" value="Unassembled WGS sequence"/>
</dbReference>
<protein>
    <submittedName>
        <fullName evidence="2">Uncharacterized protein</fullName>
    </submittedName>
</protein>
<dbReference type="AlphaFoldDB" id="A0A9X7PGH7"/>